<sequence length="3112" mass="349168">MSEETLGAGQGALPPREESTSRPAVRYAQVSGGQYIFTQSPHSIPAIQVSDITMLFIYALILFVFLFLLQITGNNVTTNATLGQGGVTRIISISPVRNQVSSIRPSLTSQSIVNALTKPRSNSNVRVQIYSGGDVSPQSVTPTNRSPVKRSLPSTPEKKDTYSTKLQRVMNHRNVRSKIVKEKHNEHLLECHFLEMGGNILDLYQYAKRPKTQQFLNYLKENALDPKEHIEEVVSQAHTQNVSSPIVSTPSATSVSSLPGISQSTNSITSTSSVTTNVQQPSQNVQSENTSPTIPKTSNSNNKNKSSSGFPTGTNQEQIVEKAKQEAYVVQRISDLQKEGLWSEKRLPKVQELARPKAHWDFLLEEMVWLAADFAQERKWKKAAAKKCARMVQKYFQDKALAAQRAERAQEQHIRRIAAFCAKEIKTFWSNVEKLVEYKQNTRLEEKRKKALDQHLSFIVDQTEKYSLLLAEGMNKPGVNATEQPVPASNASSRSESRANSDDYPNSSIVKHALLIADEFCPDSEHSTDDEETIAQAEATNKEEESDEVAALQRESEMDFEAFLNELPKDYLQNRDKIRLSEGEHSEGEEHETPKDDKTSEKKNKKKDDDFIMEVSSEEDDEDTIQEQEEAEGLQDHKQEIDDLQAENEMSIEELRRKYADLPTISEDTVMSTSSTEEQKHTEAEDDNEDDVEGFSSDGSDDEMMSKASEQDEEDGESDGDDEEEVGLKSLLDHDDVAAIESQNEGEEKKTDNNDLINDAAAIAESIQPKGNTLSSTSVSKFITIIVVTPVPFLLKLPLREYQHIGLDWLVTMFERKLNGILADEMGLGKTIQTIALLAHLACEKENWGPHLIIVPTSVMLNWEMECKKWCPAFKILTYYGTQKERKMKRTGWTKPNAFHICITSYKLVIQDHQSFRRKKWKYLILDEAQNIKNFKSQRWQLLLNFQTQQRLLLTGTPLQNNLMELWSLMHFLMPNVFQSHREFKEWFSNPVTGMIEGNSEYNESIIKRLHKVLRPFLLRRLKSEVEKQMPKKYEHIIMCRLSKRQRFLYDDYMSRAKTKETLASGNLLSVINVLMQLRKVCNHPNLFEVRPTISPFHCEGIVEHIPSIVYSIFEYDPFTHISLESVNLNLLLLEFSLSAYQCYRTKQYQTPKRLIEEIVLSDVEEPSCPPTRLTLRVRRLDSPKEPKIEPKEEPKPVTSNVKLKGPGVQFIQQVMTTGGQRLVLQQSPNPASNNQQQTLTKAVVKVQLNPVPTVAPPPTMNSTGEIKFEDRNNVAAKTVTSKYLEKLYANQNSKKDLDVRWFKQTEDKKDSQRSEDMKSKLEIISRINSKRCNTMPLYGQDFREVVRIDGVLKNFTWNNGHVHCRNVQHQKAFHETTNCLMELVSRPADIIEELREVFNRFIVYVPSVHAPEPELQVWNPPPSTYWGRKEEKQTFVKNLLEPTTILHPIASAMVTQFPDPRLIQYDCGKLQTLDKLLRKLKCEGHRVLIFTQMTKMLDVLEAFLNFHGHIYLRLDGTTKVDQRQILMERFNGDKRLFAFILSTRSGGIGVNLTGADTVIFYDSDWNPTMDAQAQDRCHRIGQTRDVHIYRLISEKTIEENILKKANQKRLLGDLAIEGGNFTTAYFKSSTIQDLFNIDTNEDNAASRMSEVVESSNERERQLTTETNAVPVSPDDKAAMGALENALAACEDDQDVQAARTAKAEAVADLAEFDENIPLEEQEKEKEPEISKAEQEVENLIKQLTPIERYAMRFIEETEAAWSAEQLAAAEREIEEKKLEWERNRLAAMKEEEERRARELEEENELLTFSREDATNQVSNKSKKATRDRDPTPTVKRSNKKSVNRLSTATSRAERLNNRRHYSTRKSTSRQFALNKTKIEDEIEETTNDSKSSMDDLKSEIDHSCEDEKVTNDHQSNFDIDEGSLDSEAGSFKTSNHIDHNSPRTRSRGTVAIDLWTLDINPVLPGVKPIKSSTPVHRGRRRRLRKVSESAKSDKSEKNSKKIRSDSENEKVDNNKNDKKDGSKVIKRIKLENDDNKISEKSPKRTRANVEIQKNLVEDDELLERENVKEVDQTESDLICHPTKRKLRKDDKIEVDDHSKKIKKKNGNKDIQLQENVEKLMNDGENQNEDKILAETIADVIEETDKNGKVGIDNKNVSSKTLKVMLSKRDIDKYLHPSDGVPENCVELENNIGDAHDDSNPKSDAQQVKNTTTTLVRNSRRLGSSPKTAKKTADFKNATLDGWLLKSPTNSSDVDNSVSSINDSNTVDDGKISCESDDRTSNSNCDEMMVWVSDNSLETMPMWCPPTPPQQDTDVYIDQTMAFLYDMNVMTEVQLPPVYVKKENKRSRLEAGLVDSRRALKIQRKDESMYAPRSLFEKPSPALVKIRRDMKLQRFRGIIRTPVPIPNVKLAVSKPTSEPPCFHNWTIHEDLALLKVIQSFQGLPLNLMVVTPGHTPNWDFVADYVNTVSITYRSPKQCRNRFETVLIPREEGKQVFDTSPRKKKLKGNLPYKFPMQNKSGRPMRTSQLYAQDNNASFTQSMMKRYDALKSVANKRNSTTKTVVNNPSLKNPKHAAVLNECGIDLDHPVLPVEVAARRAERIAREKKAPEQQLAAQRLLIKGTINAAQGASGVQANSGTSIAGSTVQVVSSPLNQVTLVQTTTAVTTVITTVITTPSTPPSSIKAQRIVASPIQTATVSVSGLCPSQLQGTQRLIVSGTPAQAKAVVAGTAVSGKTISPAQLSMIRQANLKQQLTTMRLQTAGLAGAQIVKTTTVSIAGQSTLQLQFTQAQPRAQVNYIKPGTVTIGAKQGITRTVTESEMNQFIKQRHLQQQQQKALAAAVAAGGTPTTIQSLSPQSFVQTIQQAGSSGTQVATLVKAVSSSGVTQTVTIPVTGVTLGQVKALAPGTTIKTTNPQQIRHIQFQQQLLAQKKHNQKIAGIAQMGKGAVATQLIVGSKPFQTPISVQQFIKSPLTVQQGSIQSVVLKSSPRVIPVNTAQGNKPTIQVVAATSQGITTTIRPQSSSSLAGALTSIKVPGNVASPTHLLSQVSAALQGQNVVRQSSPIRIQTGGTATGSAPIVAVSVQSNTSAQASSSPQSNVEKADQQVSRLLKK</sequence>
<organism evidence="1 2">
    <name type="scientific">Holotrichia oblita</name>
    <name type="common">Chafer beetle</name>
    <dbReference type="NCBI Taxonomy" id="644536"/>
    <lineage>
        <taxon>Eukaryota</taxon>
        <taxon>Metazoa</taxon>
        <taxon>Ecdysozoa</taxon>
        <taxon>Arthropoda</taxon>
        <taxon>Hexapoda</taxon>
        <taxon>Insecta</taxon>
        <taxon>Pterygota</taxon>
        <taxon>Neoptera</taxon>
        <taxon>Endopterygota</taxon>
        <taxon>Coleoptera</taxon>
        <taxon>Polyphaga</taxon>
        <taxon>Scarabaeiformia</taxon>
        <taxon>Scarabaeidae</taxon>
        <taxon>Melolonthinae</taxon>
        <taxon>Holotrichia</taxon>
    </lineage>
</organism>
<proteinExistence type="predicted"/>
<keyword evidence="1" id="KW-0547">Nucleotide-binding</keyword>
<keyword evidence="1" id="KW-0347">Helicase</keyword>
<protein>
    <submittedName>
        <fullName evidence="1">Helicase srcap-related</fullName>
    </submittedName>
</protein>
<keyword evidence="1" id="KW-0378">Hydrolase</keyword>
<accession>A0ACB9T1X7</accession>
<evidence type="ECO:0000313" key="2">
    <source>
        <dbReference type="Proteomes" id="UP001056778"/>
    </source>
</evidence>
<evidence type="ECO:0000313" key="1">
    <source>
        <dbReference type="EMBL" id="KAI4460765.1"/>
    </source>
</evidence>
<dbReference type="EMBL" id="CM043019">
    <property type="protein sequence ID" value="KAI4460765.1"/>
    <property type="molecule type" value="Genomic_DNA"/>
</dbReference>
<comment type="caution">
    <text evidence="1">The sequence shown here is derived from an EMBL/GenBank/DDBJ whole genome shotgun (WGS) entry which is preliminary data.</text>
</comment>
<name>A0ACB9T1X7_HOLOL</name>
<reference evidence="1" key="1">
    <citation type="submission" date="2022-04" db="EMBL/GenBank/DDBJ databases">
        <title>Chromosome-scale genome assembly of Holotrichia oblita Faldermann.</title>
        <authorList>
            <person name="Rongchong L."/>
        </authorList>
    </citation>
    <scope>NUCLEOTIDE SEQUENCE</scope>
    <source>
        <strain evidence="1">81SQS9</strain>
    </source>
</reference>
<keyword evidence="1" id="KW-0067">ATP-binding</keyword>
<keyword evidence="2" id="KW-1185">Reference proteome</keyword>
<gene>
    <name evidence="1" type="ORF">MML48_5g00016166</name>
</gene>
<dbReference type="Proteomes" id="UP001056778">
    <property type="component" value="Chromosome 5"/>
</dbReference>